<proteinExistence type="predicted"/>
<dbReference type="Gene3D" id="1.10.10.10">
    <property type="entry name" value="Winged helix-like DNA-binding domain superfamily/Winged helix DNA-binding domain"/>
    <property type="match status" value="1"/>
</dbReference>
<sequence>MAGEGWISIHRQIWNNWTWKDKPFSKGQAWIDILLLVNHNPDKVYFRDSIYDVEPGQRITSELQLSERWGWSRNKTRRFLNDLEREQQIDVKRDNRKTVITVLNYTKYQKDNTTKGTTESTTERQQMVQQKDINNNDTIMINNENKKDIYISVPDESLKSKQKKEKYGEFEEVCLTNDEFNKLVDKFGMHKTEDMVSKLDNYKASTGKRYKSDYATILNWNRKNENEPKNHSNGNTNSNPFAEMFKEVIGNEQD</sequence>
<dbReference type="EMBL" id="JACBNQ010000013">
    <property type="protein sequence ID" value="NYB74843.1"/>
    <property type="molecule type" value="Genomic_DNA"/>
</dbReference>
<keyword evidence="3" id="KW-1185">Reference proteome</keyword>
<feature type="region of interest" description="Disordered" evidence="1">
    <location>
        <begin position="221"/>
        <end position="242"/>
    </location>
</feature>
<organism evidence="2 3">
    <name type="scientific">Sedimentibacter hydroxybenzoicus DSM 7310</name>
    <dbReference type="NCBI Taxonomy" id="1123245"/>
    <lineage>
        <taxon>Bacteria</taxon>
        <taxon>Bacillati</taxon>
        <taxon>Bacillota</taxon>
        <taxon>Tissierellia</taxon>
        <taxon>Sedimentibacter</taxon>
    </lineage>
</organism>
<evidence type="ECO:0000313" key="2">
    <source>
        <dbReference type="EMBL" id="NYB74843.1"/>
    </source>
</evidence>
<dbReference type="AlphaFoldDB" id="A0A974GWV0"/>
<dbReference type="InterPro" id="IPR036388">
    <property type="entry name" value="WH-like_DNA-bd_sf"/>
</dbReference>
<name>A0A974GWV0_SEDHY</name>
<protein>
    <submittedName>
        <fullName evidence="2">Uncharacterized protein</fullName>
    </submittedName>
</protein>
<reference evidence="2" key="1">
    <citation type="submission" date="2020-07" db="EMBL/GenBank/DDBJ databases">
        <title>Genomic analysis of a strain of Sedimentibacter Hydroxybenzoicus DSM7310.</title>
        <authorList>
            <person name="Ma S."/>
        </authorList>
    </citation>
    <scope>NUCLEOTIDE SEQUENCE</scope>
    <source>
        <strain evidence="2">DSM 7310</strain>
    </source>
</reference>
<dbReference type="Proteomes" id="UP000611629">
    <property type="component" value="Unassembled WGS sequence"/>
</dbReference>
<comment type="caution">
    <text evidence="2">The sequence shown here is derived from an EMBL/GenBank/DDBJ whole genome shotgun (WGS) entry which is preliminary data.</text>
</comment>
<gene>
    <name evidence="2" type="ORF">HZF24_11910</name>
</gene>
<accession>A0A974GWV0</accession>
<evidence type="ECO:0000256" key="1">
    <source>
        <dbReference type="SAM" id="MobiDB-lite"/>
    </source>
</evidence>
<feature type="compositionally biased region" description="Polar residues" evidence="1">
    <location>
        <begin position="231"/>
        <end position="240"/>
    </location>
</feature>
<evidence type="ECO:0000313" key="3">
    <source>
        <dbReference type="Proteomes" id="UP000611629"/>
    </source>
</evidence>
<dbReference type="RefSeq" id="WP_179238545.1">
    <property type="nucleotide sequence ID" value="NZ_JACBNQ010000013.1"/>
</dbReference>